<dbReference type="SUPFAM" id="SSF46565">
    <property type="entry name" value="Chaperone J-domain"/>
    <property type="match status" value="1"/>
</dbReference>
<dbReference type="Pfam" id="PF00684">
    <property type="entry name" value="DnaJ_CXXCXGXG"/>
    <property type="match status" value="1"/>
</dbReference>
<dbReference type="CDD" id="cd10719">
    <property type="entry name" value="DnaJ_zf"/>
    <property type="match status" value="1"/>
</dbReference>
<evidence type="ECO:0000256" key="5">
    <source>
        <dbReference type="ARBA" id="ARBA00023186"/>
    </source>
</evidence>
<evidence type="ECO:0000259" key="9">
    <source>
        <dbReference type="PROSITE" id="PS51188"/>
    </source>
</evidence>
<dbReference type="FunFam" id="2.60.260.20:FF:000003">
    <property type="entry name" value="DnaJ subfamily A member 2"/>
    <property type="match status" value="1"/>
</dbReference>
<dbReference type="PANTHER" id="PTHR43888">
    <property type="entry name" value="DNAJ-LIKE-2, ISOFORM A-RELATED"/>
    <property type="match status" value="1"/>
</dbReference>
<dbReference type="PROSITE" id="PS51188">
    <property type="entry name" value="ZF_CR"/>
    <property type="match status" value="1"/>
</dbReference>
<organism evidence="10 11">
    <name type="scientific">Naumovozyma dairenensis (strain ATCC 10597 / BCRC 20456 / CBS 421 / NBRC 0211 / NRRL Y-12639)</name>
    <name type="common">Saccharomyces dairenensis</name>
    <dbReference type="NCBI Taxonomy" id="1071378"/>
    <lineage>
        <taxon>Eukaryota</taxon>
        <taxon>Fungi</taxon>
        <taxon>Dikarya</taxon>
        <taxon>Ascomycota</taxon>
        <taxon>Saccharomycotina</taxon>
        <taxon>Saccharomycetes</taxon>
        <taxon>Saccharomycetales</taxon>
        <taxon>Saccharomycetaceae</taxon>
        <taxon>Naumovozyma</taxon>
    </lineage>
</organism>
<dbReference type="Gene3D" id="2.60.260.20">
    <property type="entry name" value="Urease metallochaperone UreE, N-terminal domain"/>
    <property type="match status" value="2"/>
</dbReference>
<gene>
    <name evidence="10" type="primary">NDAI0B02000</name>
    <name evidence="10" type="ordered locus">NDAI_0B02000</name>
</gene>
<reference evidence="10 11" key="1">
    <citation type="journal article" date="2011" name="Proc. Natl. Acad. Sci. U.S.A.">
        <title>Evolutionary erosion of yeast sex chromosomes by mating-type switching accidents.</title>
        <authorList>
            <person name="Gordon J.L."/>
            <person name="Armisen D."/>
            <person name="Proux-Wera E."/>
            <person name="Oheigeartaigh S.S."/>
            <person name="Byrne K.P."/>
            <person name="Wolfe K.H."/>
        </authorList>
    </citation>
    <scope>NUCLEOTIDE SEQUENCE [LARGE SCALE GENOMIC DNA]</scope>
    <source>
        <strain evidence="11">ATCC 10597 / BCRC 20456 / CBS 421 / NBRC 0211 / NRRL Y-12639</strain>
    </source>
</reference>
<evidence type="ECO:0000256" key="2">
    <source>
        <dbReference type="ARBA" id="ARBA00022737"/>
    </source>
</evidence>
<dbReference type="OrthoDB" id="550424at2759"/>
<dbReference type="GO" id="GO:0001671">
    <property type="term" value="F:ATPase activator activity"/>
    <property type="evidence" value="ECO:0007669"/>
    <property type="project" value="EnsemblFungi"/>
</dbReference>
<dbReference type="STRING" id="1071378.G0W624"/>
<dbReference type="RefSeq" id="XP_003668478.1">
    <property type="nucleotide sequence ID" value="XM_003668430.1"/>
</dbReference>
<dbReference type="GO" id="GO:0030150">
    <property type="term" value="P:protein import into mitochondrial matrix"/>
    <property type="evidence" value="ECO:0007669"/>
    <property type="project" value="EnsemblFungi"/>
</dbReference>
<dbReference type="SUPFAM" id="SSF57938">
    <property type="entry name" value="DnaJ/Hsp40 cysteine-rich domain"/>
    <property type="match status" value="1"/>
</dbReference>
<dbReference type="OMA" id="THCFKHL"/>
<feature type="domain" description="CR-type" evidence="9">
    <location>
        <begin position="123"/>
        <end position="219"/>
    </location>
</feature>
<dbReference type="SMART" id="SM00271">
    <property type="entry name" value="DnaJ"/>
    <property type="match status" value="1"/>
</dbReference>
<dbReference type="PRINTS" id="PR00625">
    <property type="entry name" value="JDOMAIN"/>
</dbReference>
<dbReference type="InterPro" id="IPR044713">
    <property type="entry name" value="DNJA1/2-like"/>
</dbReference>
<dbReference type="Pfam" id="PF01556">
    <property type="entry name" value="DnaJ_C"/>
    <property type="match status" value="1"/>
</dbReference>
<dbReference type="Pfam" id="PF00226">
    <property type="entry name" value="DnaJ"/>
    <property type="match status" value="1"/>
</dbReference>
<sequence>MADLYSILGVTSSATDSEIKKAYRKLALQYHPDKVLDPNDREENEIKFKEITSAYEILSDEEKRAHYDLYGDANENEYNNQNANDFFNFETDQPDYDSYAFDNDKSKDVKIPLKLSIQELYNGKTFKFQSKRNIICVQCEGLGWRRRKNGNVTIPHEIECKKCNGLGYKERTRMLIPGFVTTDKIRCEDCHGKGEVYAKPNSEKNKCKNCHGKGLLSENKQLLVSVPRGLQNKDTIRIENEADQEIGKSKTGDIILVIEEDTTMPSDVHFIRKGTDFVMYLSLSLAEALTGFKDKFLSKSLDGRILTLSVPSGKVIRPGNIIKIKQEGWPVNPQASKFGDLYVIIKIEFPPDNWFSEKSDIQLLRNVLPSGINGMMNSWKIDDPLNTETVTTFDILEELPDTLNESNNRSAYDTGDQSDANYDREGPPQCSQQ</sequence>
<feature type="region of interest" description="Disordered" evidence="7">
    <location>
        <begin position="404"/>
        <end position="433"/>
    </location>
</feature>
<protein>
    <recommendedName>
        <fullName evidence="12">J domain-containing protein</fullName>
    </recommendedName>
</protein>
<dbReference type="EMBL" id="HE580268">
    <property type="protein sequence ID" value="CCD23235.1"/>
    <property type="molecule type" value="Genomic_DNA"/>
</dbReference>
<keyword evidence="3 6" id="KW-0863">Zinc-finger</keyword>
<dbReference type="FunFam" id="2.10.230.10:FF:000001">
    <property type="entry name" value="DnaJ subfamily A member 2"/>
    <property type="match status" value="1"/>
</dbReference>
<keyword evidence="2" id="KW-0677">Repeat</keyword>
<evidence type="ECO:0000256" key="3">
    <source>
        <dbReference type="ARBA" id="ARBA00022771"/>
    </source>
</evidence>
<dbReference type="InterPro" id="IPR001305">
    <property type="entry name" value="HSP_DnaJ_Cys-rich_dom"/>
</dbReference>
<evidence type="ECO:0000259" key="8">
    <source>
        <dbReference type="PROSITE" id="PS50076"/>
    </source>
</evidence>
<dbReference type="PROSITE" id="PS50076">
    <property type="entry name" value="DNAJ_2"/>
    <property type="match status" value="1"/>
</dbReference>
<proteinExistence type="predicted"/>
<evidence type="ECO:0000256" key="4">
    <source>
        <dbReference type="ARBA" id="ARBA00022833"/>
    </source>
</evidence>
<dbReference type="Proteomes" id="UP000000689">
    <property type="component" value="Chromosome 2"/>
</dbReference>
<keyword evidence="4 6" id="KW-0862">Zinc</keyword>
<name>G0W624_NAUDC</name>
<dbReference type="CDD" id="cd06257">
    <property type="entry name" value="DnaJ"/>
    <property type="match status" value="1"/>
</dbReference>
<accession>G0W624</accession>
<dbReference type="InterPro" id="IPR001623">
    <property type="entry name" value="DnaJ_domain"/>
</dbReference>
<dbReference type="GO" id="GO:0005741">
    <property type="term" value="C:mitochondrial outer membrane"/>
    <property type="evidence" value="ECO:0007669"/>
    <property type="project" value="EnsemblFungi"/>
</dbReference>
<dbReference type="KEGG" id="ndi:NDAI_0B02000"/>
<dbReference type="InterPro" id="IPR036410">
    <property type="entry name" value="HSP_DnaJ_Cys-rich_dom_sf"/>
</dbReference>
<dbReference type="InterPro" id="IPR018253">
    <property type="entry name" value="DnaJ_domain_CS"/>
</dbReference>
<dbReference type="AlphaFoldDB" id="G0W624"/>
<dbReference type="GO" id="GO:0006457">
    <property type="term" value="P:protein folding"/>
    <property type="evidence" value="ECO:0007669"/>
    <property type="project" value="InterPro"/>
</dbReference>
<keyword evidence="11" id="KW-1185">Reference proteome</keyword>
<dbReference type="eggNOG" id="KOG0712">
    <property type="taxonomic scope" value="Eukaryota"/>
</dbReference>
<feature type="zinc finger region" description="CR-type" evidence="6">
    <location>
        <begin position="123"/>
        <end position="219"/>
    </location>
</feature>
<dbReference type="GO" id="GO:0030544">
    <property type="term" value="F:Hsp70 protein binding"/>
    <property type="evidence" value="ECO:0007669"/>
    <property type="project" value="InterPro"/>
</dbReference>
<evidence type="ECO:0000256" key="7">
    <source>
        <dbReference type="SAM" id="MobiDB-lite"/>
    </source>
</evidence>
<dbReference type="PROSITE" id="PS00636">
    <property type="entry name" value="DNAJ_1"/>
    <property type="match status" value="1"/>
</dbReference>
<feature type="domain" description="J" evidence="8">
    <location>
        <begin position="3"/>
        <end position="71"/>
    </location>
</feature>
<dbReference type="GeneID" id="11497843"/>
<feature type="compositionally biased region" description="Polar residues" evidence="7">
    <location>
        <begin position="404"/>
        <end position="420"/>
    </location>
</feature>
<dbReference type="InterPro" id="IPR002939">
    <property type="entry name" value="DnaJ_C"/>
</dbReference>
<keyword evidence="1 6" id="KW-0479">Metal-binding</keyword>
<dbReference type="Gene3D" id="2.10.230.10">
    <property type="entry name" value="Heat shock protein DnaJ, cysteine-rich domain"/>
    <property type="match status" value="1"/>
</dbReference>
<dbReference type="CDD" id="cd10747">
    <property type="entry name" value="DnaJ_C"/>
    <property type="match status" value="1"/>
</dbReference>
<keyword evidence="5" id="KW-0143">Chaperone</keyword>
<evidence type="ECO:0000313" key="11">
    <source>
        <dbReference type="Proteomes" id="UP000000689"/>
    </source>
</evidence>
<dbReference type="InterPro" id="IPR008971">
    <property type="entry name" value="HSP40/DnaJ_pept-bd"/>
</dbReference>
<evidence type="ECO:0000256" key="6">
    <source>
        <dbReference type="PROSITE-ProRule" id="PRU00546"/>
    </source>
</evidence>
<dbReference type="Gene3D" id="1.10.287.110">
    <property type="entry name" value="DnaJ domain"/>
    <property type="match status" value="1"/>
</dbReference>
<dbReference type="GO" id="GO:0051082">
    <property type="term" value="F:unfolded protein binding"/>
    <property type="evidence" value="ECO:0007669"/>
    <property type="project" value="InterPro"/>
</dbReference>
<evidence type="ECO:0008006" key="12">
    <source>
        <dbReference type="Google" id="ProtNLM"/>
    </source>
</evidence>
<evidence type="ECO:0000256" key="1">
    <source>
        <dbReference type="ARBA" id="ARBA00022723"/>
    </source>
</evidence>
<dbReference type="InterPro" id="IPR036869">
    <property type="entry name" value="J_dom_sf"/>
</dbReference>
<dbReference type="SUPFAM" id="SSF49493">
    <property type="entry name" value="HSP40/DnaJ peptide-binding domain"/>
    <property type="match status" value="2"/>
</dbReference>
<dbReference type="GO" id="GO:0008270">
    <property type="term" value="F:zinc ion binding"/>
    <property type="evidence" value="ECO:0007669"/>
    <property type="project" value="UniProtKB-KW"/>
</dbReference>
<dbReference type="HOGENOM" id="CLU_017633_10_0_1"/>
<evidence type="ECO:0000313" key="10">
    <source>
        <dbReference type="EMBL" id="CCD23235.1"/>
    </source>
</evidence>